<dbReference type="Proteomes" id="UP000712600">
    <property type="component" value="Unassembled WGS sequence"/>
</dbReference>
<reference evidence="3" key="1">
    <citation type="submission" date="2019-12" db="EMBL/GenBank/DDBJ databases">
        <title>Genome sequencing and annotation of Brassica cretica.</title>
        <authorList>
            <person name="Studholme D.J."/>
            <person name="Sarris P."/>
        </authorList>
    </citation>
    <scope>NUCLEOTIDE SEQUENCE</scope>
    <source>
        <strain evidence="3">PFS-109/04</strain>
        <tissue evidence="3">Leaf</tissue>
    </source>
</reference>
<feature type="compositionally biased region" description="Basic residues" evidence="1">
    <location>
        <begin position="119"/>
        <end position="129"/>
    </location>
</feature>
<comment type="caution">
    <text evidence="3">The sequence shown here is derived from an EMBL/GenBank/DDBJ whole genome shotgun (WGS) entry which is preliminary data.</text>
</comment>
<protein>
    <submittedName>
        <fullName evidence="3">Uncharacterized protein</fullName>
    </submittedName>
</protein>
<dbReference type="AlphaFoldDB" id="A0A8S9NUZ4"/>
<keyword evidence="2" id="KW-0472">Membrane</keyword>
<evidence type="ECO:0000313" key="3">
    <source>
        <dbReference type="EMBL" id="KAF3505881.1"/>
    </source>
</evidence>
<gene>
    <name evidence="3" type="ORF">F2Q69_00007080</name>
</gene>
<feature type="region of interest" description="Disordered" evidence="1">
    <location>
        <begin position="77"/>
        <end position="142"/>
    </location>
</feature>
<sequence>MSSTHSANDRAESVLGLARRTAELNPSRVQLGHSPNWTGPAQRTAKLNPSRVQLGRFPNWTSPARRMAELNPSQVQLDHSPNWTGPARGTAELNPSRVQLGRSPNWTGPARRTTEILSSKRKSSTKSRRNCSAPEGSSSQHVGAVPKVEFSAKSINPEEVDAWWMAMGEVKPPTPVVWVPPSFKPTPCLRLSPSALKPSYLKNGDIPIFPIFVIIFGNFTFIRGNFTFILPYKPSINRHKAYGFSVKKFDRAVYVLGRYVVTELHPSSVATNRAWLELSRYVATELCSCSVATWRPSRVRSRSLRSDQAWLELGRYIATELGLCVV</sequence>
<organism evidence="3 4">
    <name type="scientific">Brassica cretica</name>
    <name type="common">Mustard</name>
    <dbReference type="NCBI Taxonomy" id="69181"/>
    <lineage>
        <taxon>Eukaryota</taxon>
        <taxon>Viridiplantae</taxon>
        <taxon>Streptophyta</taxon>
        <taxon>Embryophyta</taxon>
        <taxon>Tracheophyta</taxon>
        <taxon>Spermatophyta</taxon>
        <taxon>Magnoliopsida</taxon>
        <taxon>eudicotyledons</taxon>
        <taxon>Gunneridae</taxon>
        <taxon>Pentapetalae</taxon>
        <taxon>rosids</taxon>
        <taxon>malvids</taxon>
        <taxon>Brassicales</taxon>
        <taxon>Brassicaceae</taxon>
        <taxon>Brassiceae</taxon>
        <taxon>Brassica</taxon>
    </lineage>
</organism>
<evidence type="ECO:0000313" key="4">
    <source>
        <dbReference type="Proteomes" id="UP000712600"/>
    </source>
</evidence>
<name>A0A8S9NUZ4_BRACR</name>
<evidence type="ECO:0000256" key="2">
    <source>
        <dbReference type="SAM" id="Phobius"/>
    </source>
</evidence>
<feature type="transmembrane region" description="Helical" evidence="2">
    <location>
        <begin position="208"/>
        <end position="230"/>
    </location>
</feature>
<proteinExistence type="predicted"/>
<keyword evidence="2" id="KW-1133">Transmembrane helix</keyword>
<dbReference type="EMBL" id="QGKX02001521">
    <property type="protein sequence ID" value="KAF3505881.1"/>
    <property type="molecule type" value="Genomic_DNA"/>
</dbReference>
<evidence type="ECO:0000256" key="1">
    <source>
        <dbReference type="SAM" id="MobiDB-lite"/>
    </source>
</evidence>
<keyword evidence="2" id="KW-0812">Transmembrane</keyword>
<accession>A0A8S9NUZ4</accession>